<dbReference type="Proteomes" id="UP000323917">
    <property type="component" value="Chromosome"/>
</dbReference>
<organism evidence="1 2">
    <name type="scientific">Bythopirellula goksoeyrii</name>
    <dbReference type="NCBI Taxonomy" id="1400387"/>
    <lineage>
        <taxon>Bacteria</taxon>
        <taxon>Pseudomonadati</taxon>
        <taxon>Planctomycetota</taxon>
        <taxon>Planctomycetia</taxon>
        <taxon>Pirellulales</taxon>
        <taxon>Lacipirellulaceae</taxon>
        <taxon>Bythopirellula</taxon>
    </lineage>
</organism>
<keyword evidence="2" id="KW-1185">Reference proteome</keyword>
<protein>
    <recommendedName>
        <fullName evidence="3">Fructose-bisphosphate aldolase</fullName>
    </recommendedName>
</protein>
<reference evidence="1 2" key="1">
    <citation type="submission" date="2019-08" db="EMBL/GenBank/DDBJ databases">
        <title>Deep-cultivation of Planctomycetes and their phenomic and genomic characterization uncovers novel biology.</title>
        <authorList>
            <person name="Wiegand S."/>
            <person name="Jogler M."/>
            <person name="Boedeker C."/>
            <person name="Pinto D."/>
            <person name="Vollmers J."/>
            <person name="Rivas-Marin E."/>
            <person name="Kohn T."/>
            <person name="Peeters S.H."/>
            <person name="Heuer A."/>
            <person name="Rast P."/>
            <person name="Oberbeckmann S."/>
            <person name="Bunk B."/>
            <person name="Jeske O."/>
            <person name="Meyerdierks A."/>
            <person name="Storesund J.E."/>
            <person name="Kallscheuer N."/>
            <person name="Luecker S."/>
            <person name="Lage O.M."/>
            <person name="Pohl T."/>
            <person name="Merkel B.J."/>
            <person name="Hornburger P."/>
            <person name="Mueller R.-W."/>
            <person name="Bruemmer F."/>
            <person name="Labrenz M."/>
            <person name="Spormann A.M."/>
            <person name="Op den Camp H."/>
            <person name="Overmann J."/>
            <person name="Amann R."/>
            <person name="Jetten M.S.M."/>
            <person name="Mascher T."/>
            <person name="Medema M.H."/>
            <person name="Devos D.P."/>
            <person name="Kaster A.-K."/>
            <person name="Ovreas L."/>
            <person name="Rohde M."/>
            <person name="Galperin M.Y."/>
            <person name="Jogler C."/>
        </authorList>
    </citation>
    <scope>NUCLEOTIDE SEQUENCE [LARGE SCALE GENOMIC DNA]</scope>
    <source>
        <strain evidence="1 2">Pr1d</strain>
    </source>
</reference>
<dbReference type="KEGG" id="bgok:Pr1d_07160"/>
<dbReference type="Gene3D" id="3.20.20.70">
    <property type="entry name" value="Aldolase class I"/>
    <property type="match status" value="1"/>
</dbReference>
<sequence length="353" mass="38835">MKKTLDEKLSRILGEPACQDFILADAKDADMAFGIAAPGRRNPQNGQTEYRSLAEFHETICEIVEQGLVDVMLMSVNTNARLTINKRLFEGSSVTPAIRANDTTDIWLAGGVGAYGSQPSLPFRSATIDQAMCGHENCTPDERHIGADLGLYSITFNNDATLDRAALAAYREFRIEAEAKGFRHFLEVFAPNACENLAVEDVPRFINDSIVRTLAGVPPSSRPKFLKIPYFGPAPMEELVAYDSSLVVGILGGSAGTTFDAFHQLWEAKKSGARVALYGRMINNSEHQLSFIEHLRYLADGQLNDPAEAVRSYHGALHKLDIEPFCSLEEDLQSTKRCSDYSSKKKPSGRILA</sequence>
<dbReference type="AlphaFoldDB" id="A0A5B9QGR3"/>
<accession>A0A5B9QGR3</accession>
<dbReference type="InterPro" id="IPR013785">
    <property type="entry name" value="Aldolase_TIM"/>
</dbReference>
<name>A0A5B9QGR3_9BACT</name>
<evidence type="ECO:0000313" key="2">
    <source>
        <dbReference type="Proteomes" id="UP000323917"/>
    </source>
</evidence>
<evidence type="ECO:0000313" key="1">
    <source>
        <dbReference type="EMBL" id="QEG33453.1"/>
    </source>
</evidence>
<dbReference type="EMBL" id="CP042913">
    <property type="protein sequence ID" value="QEG33453.1"/>
    <property type="molecule type" value="Genomic_DNA"/>
</dbReference>
<gene>
    <name evidence="1" type="ORF">Pr1d_07160</name>
</gene>
<evidence type="ECO:0008006" key="3">
    <source>
        <dbReference type="Google" id="ProtNLM"/>
    </source>
</evidence>
<proteinExistence type="predicted"/>
<dbReference type="RefSeq" id="WP_210417873.1">
    <property type="nucleotide sequence ID" value="NZ_CP042913.1"/>
</dbReference>